<dbReference type="InterPro" id="IPR045076">
    <property type="entry name" value="MutS"/>
</dbReference>
<keyword evidence="1" id="KW-0547">Nucleotide-binding</keyword>
<evidence type="ECO:0000313" key="5">
    <source>
        <dbReference type="EMBL" id="QHT18184.1"/>
    </source>
</evidence>
<dbReference type="SMART" id="SM00534">
    <property type="entry name" value="MUTSac"/>
    <property type="match status" value="1"/>
</dbReference>
<dbReference type="InterPro" id="IPR027417">
    <property type="entry name" value="P-loop_NTPase"/>
</dbReference>
<sequence>MTQPIGVFETIKTQYQEYVTAIQDELFGVNKNVESKIEDHFHLPITYTKTHDLSPIVSADLELATSENTSMYECYFQPKHEFAKRVLPLWNKQYTSNTAYLDDSQAILKQMGYYKKTMEDNPCTMNCDEISRIWKDVKTNTNFLDKYGYVEWNSLRYLNQSESFLEVLSMANLCSPVLSLSIPFFIFFIPFLILKLQGVPITFDAYMDVLKTIARHHFIGKTLSSLSELTLDRVIYIFFSLGLYALQVYQNTTSCLRFYKNTKYVNDALVHMKNYVNYSIHSMETYLQIATHCESHREFCADVELHRQRLVTLRGELSRITPFSNTLGKLGDIGYMLKCFYELHANPDYETAIYFSMGFEGYINNLGGVFENISSGALNYASFSPSIVDGSQNTILKGQYYPSLKDENPVKNDCTLDKNIILSAPNKAGKTTMLKTTAINIILTQQLGCGFYRSCDLVPYTHIHSYLNIPDTSGRDSLFQAESRRCKDILDIIQKESENPNTKSRHFCIFDELFSGTNPEEATKAGHAFLQYLSNYKNVDFMLTTHYLSICKKFRGSDIVANYKMGVRVLDTGSFVYTYKMKPGISAIKGAVRVLKDMDYPAEILNMLSG</sequence>
<feature type="domain" description="DNA mismatch repair proteins mutS family" evidence="4">
    <location>
        <begin position="417"/>
        <end position="596"/>
    </location>
</feature>
<evidence type="ECO:0000256" key="2">
    <source>
        <dbReference type="ARBA" id="ARBA00022840"/>
    </source>
</evidence>
<dbReference type="Gene3D" id="3.40.50.300">
    <property type="entry name" value="P-loop containing nucleotide triphosphate hydrolases"/>
    <property type="match status" value="1"/>
</dbReference>
<dbReference type="AlphaFoldDB" id="A0A6C0DPD0"/>
<evidence type="ECO:0000256" key="3">
    <source>
        <dbReference type="ARBA" id="ARBA00023125"/>
    </source>
</evidence>
<dbReference type="GO" id="GO:0030983">
    <property type="term" value="F:mismatched DNA binding"/>
    <property type="evidence" value="ECO:0007669"/>
    <property type="project" value="InterPro"/>
</dbReference>
<keyword evidence="3" id="KW-0238">DNA-binding</keyword>
<keyword evidence="2" id="KW-0067">ATP-binding</keyword>
<dbReference type="EMBL" id="MN739649">
    <property type="protein sequence ID" value="QHT18184.1"/>
    <property type="molecule type" value="Genomic_DNA"/>
</dbReference>
<dbReference type="GO" id="GO:0006298">
    <property type="term" value="P:mismatch repair"/>
    <property type="evidence" value="ECO:0007669"/>
    <property type="project" value="InterPro"/>
</dbReference>
<dbReference type="Pfam" id="PF00488">
    <property type="entry name" value="MutS_V"/>
    <property type="match status" value="1"/>
</dbReference>
<accession>A0A6C0DPD0</accession>
<dbReference type="GO" id="GO:0140664">
    <property type="term" value="F:ATP-dependent DNA damage sensor activity"/>
    <property type="evidence" value="ECO:0007669"/>
    <property type="project" value="InterPro"/>
</dbReference>
<evidence type="ECO:0000256" key="1">
    <source>
        <dbReference type="ARBA" id="ARBA00022741"/>
    </source>
</evidence>
<reference evidence="5" key="1">
    <citation type="journal article" date="2020" name="Nature">
        <title>Giant virus diversity and host interactions through global metagenomics.</title>
        <authorList>
            <person name="Schulz F."/>
            <person name="Roux S."/>
            <person name="Paez-Espino D."/>
            <person name="Jungbluth S."/>
            <person name="Walsh D.A."/>
            <person name="Denef V.J."/>
            <person name="McMahon K.D."/>
            <person name="Konstantinidis K.T."/>
            <person name="Eloe-Fadrosh E.A."/>
            <person name="Kyrpides N.C."/>
            <person name="Woyke T."/>
        </authorList>
    </citation>
    <scope>NUCLEOTIDE SEQUENCE</scope>
    <source>
        <strain evidence="5">GVMAG-M-3300023174-3</strain>
    </source>
</reference>
<evidence type="ECO:0000259" key="4">
    <source>
        <dbReference type="SMART" id="SM00534"/>
    </source>
</evidence>
<proteinExistence type="predicted"/>
<dbReference type="GO" id="GO:0005524">
    <property type="term" value="F:ATP binding"/>
    <property type="evidence" value="ECO:0007669"/>
    <property type="project" value="UniProtKB-KW"/>
</dbReference>
<protein>
    <recommendedName>
        <fullName evidence="4">DNA mismatch repair proteins mutS family domain-containing protein</fullName>
    </recommendedName>
</protein>
<dbReference type="PANTHER" id="PTHR11361">
    <property type="entry name" value="DNA MISMATCH REPAIR PROTEIN MUTS FAMILY MEMBER"/>
    <property type="match status" value="1"/>
</dbReference>
<dbReference type="SUPFAM" id="SSF52540">
    <property type="entry name" value="P-loop containing nucleoside triphosphate hydrolases"/>
    <property type="match status" value="1"/>
</dbReference>
<dbReference type="GO" id="GO:0005829">
    <property type="term" value="C:cytosol"/>
    <property type="evidence" value="ECO:0007669"/>
    <property type="project" value="TreeGrafter"/>
</dbReference>
<dbReference type="PANTHER" id="PTHR11361:SF99">
    <property type="entry name" value="DNA MISMATCH REPAIR PROTEIN"/>
    <property type="match status" value="1"/>
</dbReference>
<dbReference type="InterPro" id="IPR000432">
    <property type="entry name" value="DNA_mismatch_repair_MutS_C"/>
</dbReference>
<name>A0A6C0DPD0_9ZZZZ</name>
<organism evidence="5">
    <name type="scientific">viral metagenome</name>
    <dbReference type="NCBI Taxonomy" id="1070528"/>
    <lineage>
        <taxon>unclassified sequences</taxon>
        <taxon>metagenomes</taxon>
        <taxon>organismal metagenomes</taxon>
    </lineage>
</organism>